<name>A0A8S1JCW0_9CHLO</name>
<dbReference type="OrthoDB" id="441517at2759"/>
<evidence type="ECO:0000313" key="2">
    <source>
        <dbReference type="EMBL" id="CAD7705003.1"/>
    </source>
</evidence>
<evidence type="ECO:0000313" key="3">
    <source>
        <dbReference type="Proteomes" id="UP000708148"/>
    </source>
</evidence>
<organism evidence="2 3">
    <name type="scientific">Ostreobium quekettii</name>
    <dbReference type="NCBI Taxonomy" id="121088"/>
    <lineage>
        <taxon>Eukaryota</taxon>
        <taxon>Viridiplantae</taxon>
        <taxon>Chlorophyta</taxon>
        <taxon>core chlorophytes</taxon>
        <taxon>Ulvophyceae</taxon>
        <taxon>TCBD clade</taxon>
        <taxon>Bryopsidales</taxon>
        <taxon>Ostreobineae</taxon>
        <taxon>Ostreobiaceae</taxon>
        <taxon>Ostreobium</taxon>
    </lineage>
</organism>
<keyword evidence="3" id="KW-1185">Reference proteome</keyword>
<dbReference type="InterPro" id="IPR036388">
    <property type="entry name" value="WH-like_DNA-bd_sf"/>
</dbReference>
<evidence type="ECO:0000256" key="1">
    <source>
        <dbReference type="SAM" id="MobiDB-lite"/>
    </source>
</evidence>
<gene>
    <name evidence="2" type="ORF">OSTQU699_LOCUS10358</name>
</gene>
<accession>A0A8S1JCW0</accession>
<feature type="region of interest" description="Disordered" evidence="1">
    <location>
        <begin position="109"/>
        <end position="131"/>
    </location>
</feature>
<protein>
    <submittedName>
        <fullName evidence="2">Uncharacterized protein</fullName>
    </submittedName>
</protein>
<sequence>MAPDGEAPKGAGGAGQGAPPGAREGSQDLRQALVQEAVAFMAHPRVRDAGAGIKRMLLLGEGLTVPEVDEAFDRIRAFGAALIPPKPLGAAAVRSHVSETASAIAASAQLHGGRPHLSAPQPRDAGAHREDDGWAQVRAAWPLARRFRKCATHGGAGLPRRGPTSECGIPGRRLLFPFCRRCVCLSRDSLGSARGRLPVGDACQSGMPDLGCSEGLSTGRPGSGRAVC</sequence>
<dbReference type="AlphaFoldDB" id="A0A8S1JCW0"/>
<dbReference type="Gene3D" id="1.10.10.10">
    <property type="entry name" value="Winged helix-like DNA-binding domain superfamily/Winged helix DNA-binding domain"/>
    <property type="match status" value="1"/>
</dbReference>
<comment type="caution">
    <text evidence="2">The sequence shown here is derived from an EMBL/GenBank/DDBJ whole genome shotgun (WGS) entry which is preliminary data.</text>
</comment>
<dbReference type="EMBL" id="CAJHUC010002998">
    <property type="protein sequence ID" value="CAD7705003.1"/>
    <property type="molecule type" value="Genomic_DNA"/>
</dbReference>
<feature type="region of interest" description="Disordered" evidence="1">
    <location>
        <begin position="1"/>
        <end position="25"/>
    </location>
</feature>
<proteinExistence type="predicted"/>
<dbReference type="Proteomes" id="UP000708148">
    <property type="component" value="Unassembled WGS sequence"/>
</dbReference>
<reference evidence="2" key="1">
    <citation type="submission" date="2020-12" db="EMBL/GenBank/DDBJ databases">
        <authorList>
            <person name="Iha C."/>
        </authorList>
    </citation>
    <scope>NUCLEOTIDE SEQUENCE</scope>
</reference>